<keyword evidence="3" id="KW-1185">Reference proteome</keyword>
<accession>A0AAQ3SF31</accession>
<dbReference type="InterPro" id="IPR036047">
    <property type="entry name" value="F-box-like_dom_sf"/>
</dbReference>
<dbReference type="SUPFAM" id="SSF81383">
    <property type="entry name" value="F-box domain"/>
    <property type="match status" value="1"/>
</dbReference>
<sequence length="261" mass="29224">MRCAHADAVDSGAVLLYSDHGTGCSTPSRRVDDLLADVIGRLPARSLAASRCVCRSWRGVVDDCRLLLPHRLPHSVDGLLLSCIYLKRAHVFARPTTTNTSCSYDHDVFTFFHRVYDQCNGLVLFDHHPMYLCNPTTRCGVWLPIAAATTHDNCRRRRAFVAFDPAVSPPHWEVLQAPLELEATYGRKEMAKLQAVEWPPAKWAWSVCSSTTMAWHRRVFVRQGEAAGTAAGLVLLQLCRDESGWDRQPLWSCSAYCQGVL</sequence>
<evidence type="ECO:0000259" key="1">
    <source>
        <dbReference type="SMART" id="SM00256"/>
    </source>
</evidence>
<dbReference type="Pfam" id="PF00646">
    <property type="entry name" value="F-box"/>
    <property type="match status" value="1"/>
</dbReference>
<organism evidence="2 3">
    <name type="scientific">Paspalum notatum var. saurae</name>
    <dbReference type="NCBI Taxonomy" id="547442"/>
    <lineage>
        <taxon>Eukaryota</taxon>
        <taxon>Viridiplantae</taxon>
        <taxon>Streptophyta</taxon>
        <taxon>Embryophyta</taxon>
        <taxon>Tracheophyta</taxon>
        <taxon>Spermatophyta</taxon>
        <taxon>Magnoliopsida</taxon>
        <taxon>Liliopsida</taxon>
        <taxon>Poales</taxon>
        <taxon>Poaceae</taxon>
        <taxon>PACMAD clade</taxon>
        <taxon>Panicoideae</taxon>
        <taxon>Andropogonodae</taxon>
        <taxon>Paspaleae</taxon>
        <taxon>Paspalinae</taxon>
        <taxon>Paspalum</taxon>
    </lineage>
</organism>
<dbReference type="InterPro" id="IPR001810">
    <property type="entry name" value="F-box_dom"/>
</dbReference>
<name>A0AAQ3SF31_PASNO</name>
<protein>
    <recommendedName>
        <fullName evidence="1">F-box domain-containing protein</fullName>
    </recommendedName>
</protein>
<dbReference type="PANTHER" id="PTHR34591">
    <property type="entry name" value="OS03G0653100 PROTEIN-RELATED"/>
    <property type="match status" value="1"/>
</dbReference>
<reference evidence="2 3" key="1">
    <citation type="submission" date="2024-02" db="EMBL/GenBank/DDBJ databases">
        <title>High-quality chromosome-scale genome assembly of Pensacola bahiagrass (Paspalum notatum Flugge var. saurae).</title>
        <authorList>
            <person name="Vega J.M."/>
            <person name="Podio M."/>
            <person name="Orjuela J."/>
            <person name="Siena L.A."/>
            <person name="Pessino S.C."/>
            <person name="Combes M.C."/>
            <person name="Mariac C."/>
            <person name="Albertini E."/>
            <person name="Pupilli F."/>
            <person name="Ortiz J.P.A."/>
            <person name="Leblanc O."/>
        </authorList>
    </citation>
    <scope>NUCLEOTIDE SEQUENCE [LARGE SCALE GENOMIC DNA]</scope>
    <source>
        <strain evidence="2">R1</strain>
        <tissue evidence="2">Leaf</tissue>
    </source>
</reference>
<dbReference type="SMART" id="SM00256">
    <property type="entry name" value="FBOX"/>
    <property type="match status" value="1"/>
</dbReference>
<dbReference type="PANTHER" id="PTHR34591:SF43">
    <property type="entry name" value="F-BOX DOMAIN-CONTAINING PROTEIN"/>
    <property type="match status" value="1"/>
</dbReference>
<feature type="domain" description="F-box" evidence="1">
    <location>
        <begin position="30"/>
        <end position="70"/>
    </location>
</feature>
<dbReference type="Proteomes" id="UP001341281">
    <property type="component" value="Chromosome 01"/>
</dbReference>
<dbReference type="Gene3D" id="1.20.1280.50">
    <property type="match status" value="1"/>
</dbReference>
<evidence type="ECO:0000313" key="3">
    <source>
        <dbReference type="Proteomes" id="UP001341281"/>
    </source>
</evidence>
<gene>
    <name evidence="2" type="ORF">U9M48_001297</name>
</gene>
<dbReference type="EMBL" id="CP144745">
    <property type="protein sequence ID" value="WVZ49996.1"/>
    <property type="molecule type" value="Genomic_DNA"/>
</dbReference>
<evidence type="ECO:0000313" key="2">
    <source>
        <dbReference type="EMBL" id="WVZ49996.1"/>
    </source>
</evidence>
<proteinExistence type="predicted"/>
<dbReference type="AlphaFoldDB" id="A0AAQ3SF31"/>